<comment type="caution">
    <text evidence="10">The sequence shown here is derived from an EMBL/GenBank/DDBJ whole genome shotgun (WGS) entry which is preliminary data.</text>
</comment>
<evidence type="ECO:0000313" key="10">
    <source>
        <dbReference type="EMBL" id="KAK4872688.1"/>
    </source>
</evidence>
<dbReference type="PANTHER" id="PTHR10155">
    <property type="entry name" value="PHOSPHATIDYLINOSITOL 3-KINASE REGULATORY SUBUNIT"/>
    <property type="match status" value="1"/>
</dbReference>
<evidence type="ECO:0008006" key="12">
    <source>
        <dbReference type="Google" id="ProtNLM"/>
    </source>
</evidence>
<dbReference type="InterPro" id="IPR001496">
    <property type="entry name" value="SOCS_box"/>
</dbReference>
<evidence type="ECO:0000256" key="2">
    <source>
        <dbReference type="ARBA" id="ARBA00022700"/>
    </source>
</evidence>
<dbReference type="Pfam" id="PF07525">
    <property type="entry name" value="SOCS_box"/>
    <property type="match status" value="1"/>
</dbReference>
<sequence>MDQTPKNSKFKKLSLKNFRNNFSRSYSNVLHETTQGSSSPSAKIQDDNTSNHNRTLNIFRSFKKKCKGTLSNCKPKPKITVEIINVEPPDEDTISQSRVPVISIAENDSPLHEYEPENTTNTLYSNRGIREELSALSKFGWYWGSIPRSKVCEKLKDQPDGAFLVRDSSSDNYILTLSFRSSGRTLHTRIEHSFGHYSFYSPQQGFSSISELIEKSMARSEGAVLCYSADREDDVNPGYPVRLIKPVSRFTEVKCLQHLCRFVIRQYVSLNNISNLPLPKTLKGYLQQDYW</sequence>
<protein>
    <recommendedName>
        <fullName evidence="12">Suppressor of cytokine signaling 6</fullName>
    </recommendedName>
</protein>
<dbReference type="Gene3D" id="3.30.505.10">
    <property type="entry name" value="SH2 domain"/>
    <property type="match status" value="1"/>
</dbReference>
<dbReference type="GO" id="GO:0009968">
    <property type="term" value="P:negative regulation of signal transduction"/>
    <property type="evidence" value="ECO:0007669"/>
    <property type="project" value="UniProtKB-KW"/>
</dbReference>
<keyword evidence="1" id="KW-0341">Growth regulation</keyword>
<dbReference type="CDD" id="cd03717">
    <property type="entry name" value="SOCS_SOCS_like"/>
    <property type="match status" value="1"/>
</dbReference>
<gene>
    <name evidence="10" type="ORF">RN001_014717</name>
</gene>
<dbReference type="GO" id="GO:0035556">
    <property type="term" value="P:intracellular signal transduction"/>
    <property type="evidence" value="ECO:0007669"/>
    <property type="project" value="InterPro"/>
</dbReference>
<feature type="region of interest" description="Disordered" evidence="7">
    <location>
        <begin position="30"/>
        <end position="51"/>
    </location>
</feature>
<evidence type="ECO:0000259" key="8">
    <source>
        <dbReference type="PROSITE" id="PS50001"/>
    </source>
</evidence>
<dbReference type="InterPro" id="IPR036860">
    <property type="entry name" value="SH2_dom_sf"/>
</dbReference>
<dbReference type="PANTHER" id="PTHR10155:SF32">
    <property type="entry name" value="LP02169P"/>
    <property type="match status" value="1"/>
</dbReference>
<dbReference type="SMART" id="SM00252">
    <property type="entry name" value="SH2"/>
    <property type="match status" value="1"/>
</dbReference>
<evidence type="ECO:0000256" key="1">
    <source>
        <dbReference type="ARBA" id="ARBA00022604"/>
    </source>
</evidence>
<dbReference type="PROSITE" id="PS50001">
    <property type="entry name" value="SH2"/>
    <property type="match status" value="1"/>
</dbReference>
<dbReference type="Proteomes" id="UP001353858">
    <property type="component" value="Unassembled WGS sequence"/>
</dbReference>
<comment type="pathway">
    <text evidence="5">Protein modification.</text>
</comment>
<evidence type="ECO:0000256" key="7">
    <source>
        <dbReference type="SAM" id="MobiDB-lite"/>
    </source>
</evidence>
<name>A0AAN7QC00_9COLE</name>
<dbReference type="PROSITE" id="PS50225">
    <property type="entry name" value="SOCS"/>
    <property type="match status" value="1"/>
</dbReference>
<reference evidence="11" key="1">
    <citation type="submission" date="2023-01" db="EMBL/GenBank/DDBJ databases">
        <title>Key to firefly adult light organ development and bioluminescence: homeobox transcription factors regulate luciferase expression and transportation to peroxisome.</title>
        <authorList>
            <person name="Fu X."/>
        </authorList>
    </citation>
    <scope>NUCLEOTIDE SEQUENCE [LARGE SCALE GENOMIC DNA]</scope>
</reference>
<evidence type="ECO:0000256" key="6">
    <source>
        <dbReference type="PROSITE-ProRule" id="PRU00191"/>
    </source>
</evidence>
<feature type="domain" description="SH2" evidence="8">
    <location>
        <begin position="141"/>
        <end position="247"/>
    </location>
</feature>
<dbReference type="GO" id="GO:0046935">
    <property type="term" value="F:1-phosphatidylinositol-3-kinase regulator activity"/>
    <property type="evidence" value="ECO:0007669"/>
    <property type="project" value="TreeGrafter"/>
</dbReference>
<dbReference type="Pfam" id="PF00017">
    <property type="entry name" value="SH2"/>
    <property type="match status" value="1"/>
</dbReference>
<dbReference type="Gene3D" id="1.10.750.20">
    <property type="entry name" value="SOCS box"/>
    <property type="match status" value="1"/>
</dbReference>
<dbReference type="SMART" id="SM00253">
    <property type="entry name" value="SOCS"/>
    <property type="match status" value="1"/>
</dbReference>
<dbReference type="SMART" id="SM00969">
    <property type="entry name" value="SOCS_box"/>
    <property type="match status" value="1"/>
</dbReference>
<feature type="domain" description="SOCS box" evidence="9">
    <location>
        <begin position="242"/>
        <end position="291"/>
    </location>
</feature>
<dbReference type="EMBL" id="JARPUR010000007">
    <property type="protein sequence ID" value="KAK4872688.1"/>
    <property type="molecule type" value="Genomic_DNA"/>
</dbReference>
<dbReference type="InterPro" id="IPR036036">
    <property type="entry name" value="SOCS_box-like_dom_sf"/>
</dbReference>
<dbReference type="SUPFAM" id="SSF158235">
    <property type="entry name" value="SOCS box-like"/>
    <property type="match status" value="1"/>
</dbReference>
<keyword evidence="3" id="KW-0833">Ubl conjugation pathway</keyword>
<proteinExistence type="predicted"/>
<keyword evidence="4 6" id="KW-0727">SH2 domain</keyword>
<dbReference type="GO" id="GO:0046854">
    <property type="term" value="P:phosphatidylinositol phosphate biosynthetic process"/>
    <property type="evidence" value="ECO:0007669"/>
    <property type="project" value="TreeGrafter"/>
</dbReference>
<evidence type="ECO:0000256" key="3">
    <source>
        <dbReference type="ARBA" id="ARBA00022786"/>
    </source>
</evidence>
<dbReference type="GO" id="GO:0005942">
    <property type="term" value="C:phosphatidylinositol 3-kinase complex"/>
    <property type="evidence" value="ECO:0007669"/>
    <property type="project" value="TreeGrafter"/>
</dbReference>
<keyword evidence="11" id="KW-1185">Reference proteome</keyword>
<dbReference type="AlphaFoldDB" id="A0AAN7QC00"/>
<evidence type="ECO:0000259" key="9">
    <source>
        <dbReference type="PROSITE" id="PS50225"/>
    </source>
</evidence>
<organism evidence="10 11">
    <name type="scientific">Aquatica leii</name>
    <dbReference type="NCBI Taxonomy" id="1421715"/>
    <lineage>
        <taxon>Eukaryota</taxon>
        <taxon>Metazoa</taxon>
        <taxon>Ecdysozoa</taxon>
        <taxon>Arthropoda</taxon>
        <taxon>Hexapoda</taxon>
        <taxon>Insecta</taxon>
        <taxon>Pterygota</taxon>
        <taxon>Neoptera</taxon>
        <taxon>Endopterygota</taxon>
        <taxon>Coleoptera</taxon>
        <taxon>Polyphaga</taxon>
        <taxon>Elateriformia</taxon>
        <taxon>Elateroidea</taxon>
        <taxon>Lampyridae</taxon>
        <taxon>Luciolinae</taxon>
        <taxon>Aquatica</taxon>
    </lineage>
</organism>
<dbReference type="SUPFAM" id="SSF55550">
    <property type="entry name" value="SH2 domain"/>
    <property type="match status" value="1"/>
</dbReference>
<dbReference type="FunFam" id="1.10.750.20:FF:000002">
    <property type="entry name" value="Suppressor of cytokine signaling 2"/>
    <property type="match status" value="1"/>
</dbReference>
<evidence type="ECO:0000256" key="4">
    <source>
        <dbReference type="ARBA" id="ARBA00022999"/>
    </source>
</evidence>
<evidence type="ECO:0000256" key="5">
    <source>
        <dbReference type="ARBA" id="ARBA00043952"/>
    </source>
</evidence>
<dbReference type="InterPro" id="IPR000980">
    <property type="entry name" value="SH2"/>
</dbReference>
<accession>A0AAN7QC00</accession>
<keyword evidence="2" id="KW-0734">Signal transduction inhibitor</keyword>
<evidence type="ECO:0000313" key="11">
    <source>
        <dbReference type="Proteomes" id="UP001353858"/>
    </source>
</evidence>